<feature type="region of interest" description="Disordered" evidence="4">
    <location>
        <begin position="238"/>
        <end position="257"/>
    </location>
</feature>
<feature type="compositionally biased region" description="Basic and acidic residues" evidence="4">
    <location>
        <begin position="171"/>
        <end position="182"/>
    </location>
</feature>
<feature type="compositionally biased region" description="Basic and acidic residues" evidence="4">
    <location>
        <begin position="39"/>
        <end position="53"/>
    </location>
</feature>
<dbReference type="SUPFAM" id="SSF47923">
    <property type="entry name" value="Ypt/Rab-GAP domain of gyp1p"/>
    <property type="match status" value="2"/>
</dbReference>
<feature type="compositionally biased region" description="Basic and acidic residues" evidence="4">
    <location>
        <begin position="1"/>
        <end position="13"/>
    </location>
</feature>
<dbReference type="FunFam" id="1.10.10.750:FF:000003">
    <property type="entry name" value="GTPase activating protein (Evi5)"/>
    <property type="match status" value="1"/>
</dbReference>
<dbReference type="GO" id="GO:0005096">
    <property type="term" value="F:GTPase activator activity"/>
    <property type="evidence" value="ECO:0007669"/>
    <property type="project" value="UniProtKB-KW"/>
</dbReference>
<dbReference type="GO" id="GO:0030427">
    <property type="term" value="C:site of polarized growth"/>
    <property type="evidence" value="ECO:0007669"/>
    <property type="project" value="UniProtKB-ARBA"/>
</dbReference>
<feature type="domain" description="Rab-GAP TBC" evidence="5">
    <location>
        <begin position="343"/>
        <end position="521"/>
    </location>
</feature>
<evidence type="ECO:0000256" key="3">
    <source>
        <dbReference type="SAM" id="Coils"/>
    </source>
</evidence>
<dbReference type="PROSITE" id="PS50086">
    <property type="entry name" value="TBC_RABGAP"/>
    <property type="match status" value="1"/>
</dbReference>
<dbReference type="SMART" id="SM00164">
    <property type="entry name" value="TBC"/>
    <property type="match status" value="1"/>
</dbReference>
<accession>A0A060TAX8</accession>
<feature type="region of interest" description="Disordered" evidence="4">
    <location>
        <begin position="1"/>
        <end position="230"/>
    </location>
</feature>
<organism evidence="6">
    <name type="scientific">Blastobotrys adeninivorans</name>
    <name type="common">Yeast</name>
    <name type="synonym">Arxula adeninivorans</name>
    <dbReference type="NCBI Taxonomy" id="409370"/>
    <lineage>
        <taxon>Eukaryota</taxon>
        <taxon>Fungi</taxon>
        <taxon>Dikarya</taxon>
        <taxon>Ascomycota</taxon>
        <taxon>Saccharomycotina</taxon>
        <taxon>Dipodascomycetes</taxon>
        <taxon>Dipodascales</taxon>
        <taxon>Trichomonascaceae</taxon>
        <taxon>Blastobotrys</taxon>
    </lineage>
</organism>
<dbReference type="InterPro" id="IPR050302">
    <property type="entry name" value="Rab_GAP_TBC_domain"/>
</dbReference>
<dbReference type="PANTHER" id="PTHR47219">
    <property type="entry name" value="RAB GTPASE-ACTIVATING PROTEIN 1-LIKE"/>
    <property type="match status" value="1"/>
</dbReference>
<dbReference type="InterPro" id="IPR000195">
    <property type="entry name" value="Rab-GAP-TBC_dom"/>
</dbReference>
<keyword evidence="2 3" id="KW-0175">Coiled coil</keyword>
<evidence type="ECO:0000259" key="5">
    <source>
        <dbReference type="PROSITE" id="PS50086"/>
    </source>
</evidence>
<dbReference type="Pfam" id="PF23436">
    <property type="entry name" value="RabGap-TBC_2"/>
    <property type="match status" value="1"/>
</dbReference>
<sequence>MDANHSEDNKQEEFQFESPNQHTTDDEFASADPSIASSPHHEEGESHGNHGDQQDQQESNQDGHEGHEHDQSDHGPAESEHNDSVVDHATAADHDESVDATVKVENESNDAEVPATVSPDGNETLKDSVNDAENAPAPAAAPTPGETGDADADAPAPGESGVSVDNANGETESKEALNKVEPEPVEPAEPVEPGESGEQAPPPLPPRDQAHSPSQTNSAEPPPLPPRKRMPFFWLRGRSATNSSSPPQRPRRSTVSSADYDLLLYRLDVNSEGLENRGDQEKSDSLTAIKQLQQNFEQVREDKAQEAGEEGAINWEFWSEVVNDYANVARHRPQELSNAIAHGFPGELRGLIWQLIASSKSASLEEVYQTLCEADSPHEKAIKRDLSRTSFSKAANSASLHRVIKSYSLFDPEVGYTQGMAFVVTPLLLNMAEPEAFCLLVRLMKDYDLRSLYLPEMPGLHLRLYQFDRILEDTLPDVHIHLARQGVRSSMYASQWFLTLFAYKFPLPLVLRILDIIIAEGVEAILRFGVALMRKNSATILSLGFDDLLTFVKEKVFDVYLLDPSARRNSASQYLENDLVHDAYEVKVLPVTLRKYESEYAEIHRIERERLEEVESLRQSNGQLTLQVRRLEASLAALNTEHIQVANEMVQGKLEIARLQDENEEMTVELQELKDATKDESLLADRQLRKEMEQVREENSTLQEGKKRLEEQLNNLEKELVDAKMRLATLDDENAHLKTRWNELRKHIGAEFN</sequence>
<evidence type="ECO:0000256" key="4">
    <source>
        <dbReference type="SAM" id="MobiDB-lite"/>
    </source>
</evidence>
<dbReference type="InterPro" id="IPR035969">
    <property type="entry name" value="Rab-GAP_TBC_sf"/>
</dbReference>
<reference evidence="6" key="2">
    <citation type="submission" date="2014-06" db="EMBL/GenBank/DDBJ databases">
        <title>The complete genome of Blastobotrys (Arxula) adeninivorans LS3 - a yeast of biotechnological interest.</title>
        <authorList>
            <person name="Kunze G."/>
            <person name="Gaillardin C."/>
            <person name="Czernicka M."/>
            <person name="Durrens P."/>
            <person name="Martin T."/>
            <person name="Boer E."/>
            <person name="Gabaldon T."/>
            <person name="Cruz J."/>
            <person name="Talla E."/>
            <person name="Marck C."/>
            <person name="Goffeau A."/>
            <person name="Barbe V."/>
            <person name="Baret P."/>
            <person name="Baronian K."/>
            <person name="Beier S."/>
            <person name="Bleykasten C."/>
            <person name="Bode R."/>
            <person name="Casaregola S."/>
            <person name="Despons L."/>
            <person name="Fairhead C."/>
            <person name="Giersberg M."/>
            <person name="Gierski P."/>
            <person name="Hahnel U."/>
            <person name="Hartmann A."/>
            <person name="Jankowska D."/>
            <person name="Jubin C."/>
            <person name="Jung P."/>
            <person name="Lafontaine I."/>
            <person name="Leh-Louis V."/>
            <person name="Lemaire M."/>
            <person name="Marcet-Houben M."/>
            <person name="Mascher M."/>
            <person name="Morel G."/>
            <person name="Richard G.-F."/>
            <person name="Riechen J."/>
            <person name="Sacerdot C."/>
            <person name="Sarkar A."/>
            <person name="Savel G."/>
            <person name="Schacherer J."/>
            <person name="Sherman D."/>
            <person name="Straub M.-L."/>
            <person name="Stein N."/>
            <person name="Thierry A."/>
            <person name="Trautwein-Schult A."/>
            <person name="Westhof E."/>
            <person name="Worch S."/>
            <person name="Dujon B."/>
            <person name="Souciet J.-L."/>
            <person name="Wincker P."/>
            <person name="Scholz U."/>
            <person name="Neuveglise N."/>
        </authorList>
    </citation>
    <scope>NUCLEOTIDE SEQUENCE</scope>
    <source>
        <strain evidence="6">LS3</strain>
    </source>
</reference>
<dbReference type="AlphaFoldDB" id="A0A060TAX8"/>
<dbReference type="Gene3D" id="1.10.472.80">
    <property type="entry name" value="Ypt/Rab-GAP domain of gyp1p, domain 3"/>
    <property type="match status" value="1"/>
</dbReference>
<dbReference type="PANTHER" id="PTHR47219:SF9">
    <property type="entry name" value="GTPASE ACTIVATING PROTEIN AND CENTROSOME-ASSOCIATED, ISOFORM B"/>
    <property type="match status" value="1"/>
</dbReference>
<feature type="compositionally biased region" description="Basic and acidic residues" evidence="4">
    <location>
        <begin position="61"/>
        <end position="106"/>
    </location>
</feature>
<dbReference type="Gene3D" id="1.10.8.270">
    <property type="entry name" value="putative rabgap domain of human tbc1 domain family member 14 like domains"/>
    <property type="match status" value="1"/>
</dbReference>
<feature type="coiled-coil region" evidence="3">
    <location>
        <begin position="614"/>
        <end position="740"/>
    </location>
</feature>
<evidence type="ECO:0000256" key="1">
    <source>
        <dbReference type="ARBA" id="ARBA00022468"/>
    </source>
</evidence>
<reference evidence="6" key="1">
    <citation type="submission" date="2014-02" db="EMBL/GenBank/DDBJ databases">
        <authorList>
            <person name="Genoscope - CEA"/>
        </authorList>
    </citation>
    <scope>NUCLEOTIDE SEQUENCE</scope>
    <source>
        <strain evidence="6">LS3</strain>
    </source>
</reference>
<dbReference type="Gene3D" id="1.10.10.750">
    <property type="entry name" value="Ypt/Rab-GAP domain of gyp1p, domain 1"/>
    <property type="match status" value="1"/>
</dbReference>
<protein>
    <submittedName>
        <fullName evidence="6">ARAD1D23628p</fullName>
    </submittedName>
</protein>
<gene>
    <name evidence="6" type="ORF">GNLVRS02_ARAD1D23628g</name>
</gene>
<feature type="compositionally biased region" description="Low complexity" evidence="4">
    <location>
        <begin position="131"/>
        <end position="159"/>
    </location>
</feature>
<dbReference type="GO" id="GO:0031267">
    <property type="term" value="F:small GTPase binding"/>
    <property type="evidence" value="ECO:0007669"/>
    <property type="project" value="TreeGrafter"/>
</dbReference>
<dbReference type="FunFam" id="1.10.472.80:FF:000027">
    <property type="entry name" value="GTPase activating protein (Evi5)"/>
    <property type="match status" value="1"/>
</dbReference>
<proteinExistence type="predicted"/>
<evidence type="ECO:0000256" key="2">
    <source>
        <dbReference type="ARBA" id="ARBA00023054"/>
    </source>
</evidence>
<dbReference type="EMBL" id="HG937694">
    <property type="protein sequence ID" value="CDP37959.1"/>
    <property type="molecule type" value="Genomic_DNA"/>
</dbReference>
<evidence type="ECO:0000313" key="6">
    <source>
        <dbReference type="EMBL" id="CDP37959.1"/>
    </source>
</evidence>
<name>A0A060TAX8_BLAAD</name>
<keyword evidence="1" id="KW-0343">GTPase activation</keyword>
<dbReference type="PhylomeDB" id="A0A060TAX8"/>